<evidence type="ECO:0000256" key="1">
    <source>
        <dbReference type="SAM" id="Phobius"/>
    </source>
</evidence>
<organism evidence="2 3">
    <name type="scientific">Sphingobacterium tenebrionis</name>
    <dbReference type="NCBI Taxonomy" id="3111775"/>
    <lineage>
        <taxon>Bacteria</taxon>
        <taxon>Pseudomonadati</taxon>
        <taxon>Bacteroidota</taxon>
        <taxon>Sphingobacteriia</taxon>
        <taxon>Sphingobacteriales</taxon>
        <taxon>Sphingobacteriaceae</taxon>
        <taxon>Sphingobacterium</taxon>
    </lineage>
</organism>
<comment type="caution">
    <text evidence="2">The sequence shown here is derived from an EMBL/GenBank/DDBJ whole genome shotgun (WGS) entry which is preliminary data.</text>
</comment>
<keyword evidence="1" id="KW-1133">Transmembrane helix</keyword>
<reference evidence="2 3" key="1">
    <citation type="submission" date="2024-01" db="EMBL/GenBank/DDBJ databases">
        <title>Sphingobacterium tenebrionis sp. nov., a novel endophyte isolated from tenebrio molitor intestines.</title>
        <authorList>
            <person name="Zhang C."/>
        </authorList>
    </citation>
    <scope>NUCLEOTIDE SEQUENCE [LARGE SCALE GENOMIC DNA]</scope>
    <source>
        <strain evidence="2 3">PU5-4</strain>
    </source>
</reference>
<proteinExistence type="predicted"/>
<evidence type="ECO:0000313" key="2">
    <source>
        <dbReference type="EMBL" id="MEI5984007.1"/>
    </source>
</evidence>
<dbReference type="Pfam" id="PF09601">
    <property type="entry name" value="DUF2459"/>
    <property type="match status" value="1"/>
</dbReference>
<gene>
    <name evidence="2" type="ORF">VJ786_03730</name>
</gene>
<dbReference type="NCBIfam" id="TIGR02117">
    <property type="entry name" value="chp_urease_rgn"/>
    <property type="match status" value="1"/>
</dbReference>
<dbReference type="InterPro" id="IPR011727">
    <property type="entry name" value="CHP02117"/>
</dbReference>
<keyword evidence="1" id="KW-0472">Membrane</keyword>
<accession>A0ABU8I2Q0</accession>
<name>A0ABU8I2Q0_9SPHI</name>
<evidence type="ECO:0000313" key="3">
    <source>
        <dbReference type="Proteomes" id="UP001363035"/>
    </source>
</evidence>
<keyword evidence="1" id="KW-0812">Transmembrane</keyword>
<feature type="transmembrane region" description="Helical" evidence="1">
    <location>
        <begin position="7"/>
        <end position="25"/>
    </location>
</feature>
<dbReference type="EMBL" id="JAYLLN010000005">
    <property type="protein sequence ID" value="MEI5984007.1"/>
    <property type="molecule type" value="Genomic_DNA"/>
</dbReference>
<protein>
    <submittedName>
        <fullName evidence="2">TIGR02117 family protein</fullName>
    </submittedName>
</protein>
<sequence>MKKVMIWLGYVLLGLVVFGLIYFSADAVLSRISLNKQDPSDSNAEIPFYVLSNGVHTDLVLPIKVGEQDWAKVFPIDHTKGKSADHRFIAIGWGDKGFYLNTPEWKDLTLKTALIAGLGIGETALHVTYYRNMSLGADCRKLMISQEQYQALTDFILASLDKNAQGEPIYIQTNAQYGMDDAFYEAKGAYSLFYSCNTWSNHALKRAKLPAGVWTVFDKGILRHYR</sequence>
<dbReference type="RefSeq" id="WP_336557278.1">
    <property type="nucleotide sequence ID" value="NZ_JAYLLN010000005.1"/>
</dbReference>
<dbReference type="Proteomes" id="UP001363035">
    <property type="component" value="Unassembled WGS sequence"/>
</dbReference>
<keyword evidence="3" id="KW-1185">Reference proteome</keyword>